<keyword evidence="6" id="KW-0472">Membrane</keyword>
<evidence type="ECO:0000256" key="4">
    <source>
        <dbReference type="ARBA" id="ARBA00022946"/>
    </source>
</evidence>
<dbReference type="Proteomes" id="UP000698800">
    <property type="component" value="Unassembled WGS sequence"/>
</dbReference>
<organism evidence="7 8">
    <name type="scientific">Glutinoglossum americanum</name>
    <dbReference type="NCBI Taxonomy" id="1670608"/>
    <lineage>
        <taxon>Eukaryota</taxon>
        <taxon>Fungi</taxon>
        <taxon>Dikarya</taxon>
        <taxon>Ascomycota</taxon>
        <taxon>Pezizomycotina</taxon>
        <taxon>Geoglossomycetes</taxon>
        <taxon>Geoglossales</taxon>
        <taxon>Geoglossaceae</taxon>
        <taxon>Glutinoglossum</taxon>
    </lineage>
</organism>
<comment type="similarity">
    <text evidence="2">Belongs to the FMP52 family.</text>
</comment>
<accession>A0A9P8L3I5</accession>
<keyword evidence="8" id="KW-1185">Reference proteome</keyword>
<dbReference type="AlphaFoldDB" id="A0A9P8L3I5"/>
<comment type="subcellular location">
    <subcellularLocation>
        <location evidence="1">Mitochondrion outer membrane</location>
        <topology evidence="1">Peripheral membrane protein</topology>
    </subcellularLocation>
</comment>
<evidence type="ECO:0000256" key="5">
    <source>
        <dbReference type="ARBA" id="ARBA00023128"/>
    </source>
</evidence>
<proteinExistence type="inferred from homology"/>
<dbReference type="FunFam" id="3.40.50.720:FF:000366">
    <property type="entry name" value="Protein FMP52, mitochondrial"/>
    <property type="match status" value="1"/>
</dbReference>
<evidence type="ECO:0000256" key="1">
    <source>
        <dbReference type="ARBA" id="ARBA00004450"/>
    </source>
</evidence>
<dbReference type="GO" id="GO:0005741">
    <property type="term" value="C:mitochondrial outer membrane"/>
    <property type="evidence" value="ECO:0007669"/>
    <property type="project" value="UniProtKB-SubCell"/>
</dbReference>
<gene>
    <name evidence="7" type="ORF">FGG08_000655</name>
</gene>
<dbReference type="InterPro" id="IPR036291">
    <property type="entry name" value="NAD(P)-bd_dom_sf"/>
</dbReference>
<evidence type="ECO:0008006" key="9">
    <source>
        <dbReference type="Google" id="ProtNLM"/>
    </source>
</evidence>
<dbReference type="PANTHER" id="PTHR14097:SF7">
    <property type="entry name" value="OXIDOREDUCTASE HTATIP2"/>
    <property type="match status" value="1"/>
</dbReference>
<evidence type="ECO:0000256" key="2">
    <source>
        <dbReference type="ARBA" id="ARBA00006617"/>
    </source>
</evidence>
<evidence type="ECO:0000256" key="3">
    <source>
        <dbReference type="ARBA" id="ARBA00022787"/>
    </source>
</evidence>
<evidence type="ECO:0000256" key="6">
    <source>
        <dbReference type="ARBA" id="ARBA00023136"/>
    </source>
</evidence>
<dbReference type="GO" id="GO:0051170">
    <property type="term" value="P:import into nucleus"/>
    <property type="evidence" value="ECO:0007669"/>
    <property type="project" value="TreeGrafter"/>
</dbReference>
<reference evidence="7" key="1">
    <citation type="submission" date="2021-03" db="EMBL/GenBank/DDBJ databases">
        <title>Comparative genomics and phylogenomic investigation of the class Geoglossomycetes provide insights into ecological specialization and systematics.</title>
        <authorList>
            <person name="Melie T."/>
            <person name="Pirro S."/>
            <person name="Miller A.N."/>
            <person name="Quandt A."/>
        </authorList>
    </citation>
    <scope>NUCLEOTIDE SEQUENCE</scope>
    <source>
        <strain evidence="7">GBOQ0MN5Z8</strain>
    </source>
</reference>
<sequence length="337" mass="36968">MARYASVLYSLFLRYFESSIGGWGGRLAYIFFQVERGAGAVARCYSLSYDILTHLFQFFFCSNINSSSNKSKHRKDRYDVRWASRQHRACGEKIPSSISKHPIVALAHKQAQANIKKGSNILKTLLSLPEFTSIVTISRRAPPETSSKLHPIVSPDNTTWTQSLTSHTPPPQIFFSGLATTRAAAGSLDAQREIDFDLNHDLAHAARAAGAQTYVLISALGANSTSSIAYSRMKGELDDAVSEIGFEKVVLVRPGFIVGEREESRMADAVLGGLARMSGFLGLRDMWAQDAEVIARAAVKAGMMAKEGKAPEGKVWVLGPKDIVRLGRDEWGKEEGK</sequence>
<dbReference type="OrthoDB" id="430436at2759"/>
<keyword evidence="5" id="KW-0496">Mitochondrion</keyword>
<comment type="caution">
    <text evidence="7">The sequence shown here is derived from an EMBL/GenBank/DDBJ whole genome shotgun (WGS) entry which is preliminary data.</text>
</comment>
<keyword evidence="4" id="KW-0809">Transit peptide</keyword>
<name>A0A9P8L3I5_9PEZI</name>
<dbReference type="Gene3D" id="3.40.50.720">
    <property type="entry name" value="NAD(P)-binding Rossmann-like Domain"/>
    <property type="match status" value="1"/>
</dbReference>
<dbReference type="EMBL" id="JAGHQL010000008">
    <property type="protein sequence ID" value="KAH0545201.1"/>
    <property type="molecule type" value="Genomic_DNA"/>
</dbReference>
<protein>
    <recommendedName>
        <fullName evidence="9">NAD(P)-binding domain-containing protein</fullName>
    </recommendedName>
</protein>
<evidence type="ECO:0000313" key="8">
    <source>
        <dbReference type="Proteomes" id="UP000698800"/>
    </source>
</evidence>
<dbReference type="SUPFAM" id="SSF51735">
    <property type="entry name" value="NAD(P)-binding Rossmann-fold domains"/>
    <property type="match status" value="1"/>
</dbReference>
<keyword evidence="3" id="KW-1000">Mitochondrion outer membrane</keyword>
<dbReference type="PANTHER" id="PTHR14097">
    <property type="entry name" value="OXIDOREDUCTASE HTATIP2"/>
    <property type="match status" value="1"/>
</dbReference>
<evidence type="ECO:0000313" key="7">
    <source>
        <dbReference type="EMBL" id="KAH0545201.1"/>
    </source>
</evidence>